<evidence type="ECO:0000313" key="3">
    <source>
        <dbReference type="EMBL" id="RAK27068.1"/>
    </source>
</evidence>
<organism evidence="3 4">
    <name type="scientific">Falsochrobactrum ovis</name>
    <dbReference type="NCBI Taxonomy" id="1293442"/>
    <lineage>
        <taxon>Bacteria</taxon>
        <taxon>Pseudomonadati</taxon>
        <taxon>Pseudomonadota</taxon>
        <taxon>Alphaproteobacteria</taxon>
        <taxon>Hyphomicrobiales</taxon>
        <taxon>Brucellaceae</taxon>
        <taxon>Falsochrobactrum</taxon>
    </lineage>
</organism>
<evidence type="ECO:0000259" key="1">
    <source>
        <dbReference type="Pfam" id="PF25678"/>
    </source>
</evidence>
<sequence>MGKQLVLKFDGGKSAQHVISMGELGRSLTGIDKISNAGLILFAEGRLPKRGERSVLLVVASEPKKSSVSIASALEQAPWVLPLVNELIANHGVELLKQFISWVLMHLGGRKKEADVHFQELMSLTRELNASRDSSDERWHQTLLAFVDKFAPAARDAVTPVGGTARRLVISSDDGSAIAEIDEPTADAIRARKGDEVEDLIELIVKVDGISHHKKQIQVENPEEPGRFINADVRDPVMDNAPNIYSEAANVKGSLRVQAKKVRREGRLHRLYIMDATQV</sequence>
<dbReference type="EMBL" id="QLMK01000011">
    <property type="protein sequence ID" value="RAK27068.1"/>
    <property type="molecule type" value="Genomic_DNA"/>
</dbReference>
<protein>
    <submittedName>
        <fullName evidence="3">Uncharacterized protein</fullName>
    </submittedName>
</protein>
<dbReference type="InterPro" id="IPR057706">
    <property type="entry name" value="DUF7946"/>
</dbReference>
<keyword evidence="4" id="KW-1185">Reference proteome</keyword>
<reference evidence="3 4" key="1">
    <citation type="submission" date="2018-06" db="EMBL/GenBank/DDBJ databases">
        <title>Genomic Encyclopedia of Type Strains, Phase IV (KMG-IV): sequencing the most valuable type-strain genomes for metagenomic binning, comparative biology and taxonomic classification.</title>
        <authorList>
            <person name="Goeker M."/>
        </authorList>
    </citation>
    <scope>NUCLEOTIDE SEQUENCE [LARGE SCALE GENOMIC DNA]</scope>
    <source>
        <strain evidence="3 4">DSM 26720</strain>
    </source>
</reference>
<name>A0A364JTF2_9HYPH</name>
<dbReference type="Pfam" id="PF25678">
    <property type="entry name" value="DUF7946"/>
    <property type="match status" value="1"/>
</dbReference>
<accession>A0A364JTF2</accession>
<feature type="domain" description="DUF7946" evidence="1">
    <location>
        <begin position="6"/>
        <end position="190"/>
    </location>
</feature>
<dbReference type="Pfam" id="PF25679">
    <property type="entry name" value="DUF7947"/>
    <property type="match status" value="1"/>
</dbReference>
<comment type="caution">
    <text evidence="3">The sequence shown here is derived from an EMBL/GenBank/DDBJ whole genome shotgun (WGS) entry which is preliminary data.</text>
</comment>
<dbReference type="InterPro" id="IPR057707">
    <property type="entry name" value="DUF7947"/>
</dbReference>
<dbReference type="Proteomes" id="UP000249453">
    <property type="component" value="Unassembled WGS sequence"/>
</dbReference>
<evidence type="ECO:0000313" key="4">
    <source>
        <dbReference type="Proteomes" id="UP000249453"/>
    </source>
</evidence>
<gene>
    <name evidence="3" type="ORF">C7374_11162</name>
</gene>
<feature type="domain" description="DUF7947" evidence="2">
    <location>
        <begin position="199"/>
        <end position="276"/>
    </location>
</feature>
<dbReference type="AlphaFoldDB" id="A0A364JTF2"/>
<dbReference type="RefSeq" id="WP_111575873.1">
    <property type="nucleotide sequence ID" value="NZ_JBHEEY010000011.1"/>
</dbReference>
<proteinExistence type="predicted"/>
<dbReference type="OrthoDB" id="7833630at2"/>
<evidence type="ECO:0000259" key="2">
    <source>
        <dbReference type="Pfam" id="PF25679"/>
    </source>
</evidence>